<evidence type="ECO:0000313" key="2">
    <source>
        <dbReference type="Proteomes" id="UP000647339"/>
    </source>
</evidence>
<evidence type="ECO:0008006" key="3">
    <source>
        <dbReference type="Google" id="ProtNLM"/>
    </source>
</evidence>
<keyword evidence="2" id="KW-1185">Reference proteome</keyword>
<sequence>MKTRIFKLVMFMACLGACQQTKPPAVSFYYWKTAFNLNHTEANTIKANQVKKLYVRYFDVALSADGLPYPVSEVNLGHFPDTLEIVPVVYIKNEVMLSSNLDVAELAKKINSYVNSLSANSQLSYQEIQVDCDWSLKSRDHFMAFIDELGKITDKTLSATIRLHQIKYAQKTKVPNVDYGVLMYYNMGEINASNASSIYDKTIADLYTYTLGDYPLPLKVAMPIFGWGIHLRNGQVVGLRPKVTASALTMDAGFAALKPNFFEVKKDMLRNGTYYRKGDVMKIEAVSQVQLLEMAEDLGNYMKVDEIIFFDLDSLNLRNYEKDIFAQIRAAF</sequence>
<accession>A0ABQ1UVU2</accession>
<comment type="caution">
    <text evidence="1">The sequence shown here is derived from an EMBL/GenBank/DDBJ whole genome shotgun (WGS) entry which is preliminary data.</text>
</comment>
<dbReference type="RefSeq" id="WP_137401635.1">
    <property type="nucleotide sequence ID" value="NZ_BMIU01000006.1"/>
</dbReference>
<protein>
    <recommendedName>
        <fullName evidence="3">Lipoprotein</fullName>
    </recommendedName>
</protein>
<gene>
    <name evidence="1" type="ORF">GCM10011339_15500</name>
</gene>
<proteinExistence type="predicted"/>
<dbReference type="Proteomes" id="UP000647339">
    <property type="component" value="Unassembled WGS sequence"/>
</dbReference>
<dbReference type="EMBL" id="BMIU01000006">
    <property type="protein sequence ID" value="GGF28220.1"/>
    <property type="molecule type" value="Genomic_DNA"/>
</dbReference>
<organism evidence="1 2">
    <name type="scientific">Echinicola rosea</name>
    <dbReference type="NCBI Taxonomy" id="1807691"/>
    <lineage>
        <taxon>Bacteria</taxon>
        <taxon>Pseudomonadati</taxon>
        <taxon>Bacteroidota</taxon>
        <taxon>Cytophagia</taxon>
        <taxon>Cytophagales</taxon>
        <taxon>Cyclobacteriaceae</taxon>
        <taxon>Echinicola</taxon>
    </lineage>
</organism>
<reference evidence="2" key="1">
    <citation type="journal article" date="2019" name="Int. J. Syst. Evol. Microbiol.">
        <title>The Global Catalogue of Microorganisms (GCM) 10K type strain sequencing project: providing services to taxonomists for standard genome sequencing and annotation.</title>
        <authorList>
            <consortium name="The Broad Institute Genomics Platform"/>
            <consortium name="The Broad Institute Genome Sequencing Center for Infectious Disease"/>
            <person name="Wu L."/>
            <person name="Ma J."/>
        </authorList>
    </citation>
    <scope>NUCLEOTIDE SEQUENCE [LARGE SCALE GENOMIC DNA]</scope>
    <source>
        <strain evidence="2">CGMCC 1.15407</strain>
    </source>
</reference>
<name>A0ABQ1UVU2_9BACT</name>
<evidence type="ECO:0000313" key="1">
    <source>
        <dbReference type="EMBL" id="GGF28220.1"/>
    </source>
</evidence>